<evidence type="ECO:0000313" key="1">
    <source>
        <dbReference type="EMBL" id="PJZ90891.1"/>
    </source>
</evidence>
<protein>
    <submittedName>
        <fullName evidence="1">Uncharacterized protein</fullName>
    </submittedName>
</protein>
<sequence length="87" mass="10477">MISFNNEAKDGVPLNASYRNDSRLRYELQTNRKYLNDFPKIFGLKKVQNGSNPGWQRRFCQQFWHQWLNSWKKNLRLVKEEAKADLT</sequence>
<proteinExistence type="predicted"/>
<name>A0A2N0B2Z1_9LEPT</name>
<comment type="caution">
    <text evidence="1">The sequence shown here is derived from an EMBL/GenBank/DDBJ whole genome shotgun (WGS) entry which is preliminary data.</text>
</comment>
<organism evidence="1">
    <name type="scientific">Leptospira ellisii</name>
    <dbReference type="NCBI Taxonomy" id="2023197"/>
    <lineage>
        <taxon>Bacteria</taxon>
        <taxon>Pseudomonadati</taxon>
        <taxon>Spirochaetota</taxon>
        <taxon>Spirochaetia</taxon>
        <taxon>Leptospirales</taxon>
        <taxon>Leptospiraceae</taxon>
        <taxon>Leptospira</taxon>
    </lineage>
</organism>
<accession>A0A2N0B2Z1</accession>
<gene>
    <name evidence="1" type="ORF">CH379_21745</name>
</gene>
<reference evidence="1" key="1">
    <citation type="submission" date="2017-07" db="EMBL/GenBank/DDBJ databases">
        <title>Leptospira spp. isolated from tropical soils.</title>
        <authorList>
            <person name="Thibeaux R."/>
            <person name="Iraola G."/>
            <person name="Ferres I."/>
            <person name="Bierque E."/>
            <person name="Girault D."/>
            <person name="Soupe-Gilbert M.-E."/>
            <person name="Picardeau M."/>
            <person name="Goarant C."/>
        </authorList>
    </citation>
    <scope>NUCLEOTIDE SEQUENCE [LARGE SCALE GENOMIC DNA]</scope>
    <source>
        <strain evidence="1">ATI7-C-A5</strain>
    </source>
</reference>
<dbReference type="AlphaFoldDB" id="A0A2N0B2Z1"/>
<dbReference type="EMBL" id="NPEF01000464">
    <property type="protein sequence ID" value="PJZ90891.1"/>
    <property type="molecule type" value="Genomic_DNA"/>
</dbReference>